<accession>A0A0Q0X4Y5</accession>
<dbReference type="InterPro" id="IPR001647">
    <property type="entry name" value="HTH_TetR"/>
</dbReference>
<dbReference type="SUPFAM" id="SSF46689">
    <property type="entry name" value="Homeodomain-like"/>
    <property type="match status" value="1"/>
</dbReference>
<dbReference type="PANTHER" id="PTHR47506:SF1">
    <property type="entry name" value="HTH-TYPE TRANSCRIPTIONAL REGULATOR YJDC"/>
    <property type="match status" value="1"/>
</dbReference>
<protein>
    <submittedName>
        <fullName evidence="6">TetR family transcriptional regulator</fullName>
    </submittedName>
</protein>
<dbReference type="PROSITE" id="PS01081">
    <property type="entry name" value="HTH_TETR_1"/>
    <property type="match status" value="1"/>
</dbReference>
<gene>
    <name evidence="6" type="ORF">AQS70_15680</name>
</gene>
<dbReference type="InterPro" id="IPR023772">
    <property type="entry name" value="DNA-bd_HTH_TetR-type_CS"/>
</dbReference>
<name>A0A0Q0X4Y5_9PSED</name>
<evidence type="ECO:0000256" key="4">
    <source>
        <dbReference type="PROSITE-ProRule" id="PRU00335"/>
    </source>
</evidence>
<comment type="caution">
    <text evidence="6">The sequence shown here is derived from an EMBL/GenBank/DDBJ whole genome shotgun (WGS) entry which is preliminary data.</text>
</comment>
<sequence length="195" mass="21418">MARTRKEMIEETRHRLVAAGRQAFAAKGYADSSMDDLTANVGLTRGALYHHFGDKKGLLEAVIQEIDKEMSVRLRAITRQAESTWQGFINESIAYMEMAIEPEIQRIVLLDGPAVLGNPAQWSSQNACIQSTMKCLQTLQSEGVIKDVEIEATSRLLNGATLSAALWIAADEQPLVALEKAIHAFVSLANGLLKH</sequence>
<keyword evidence="3" id="KW-0804">Transcription</keyword>
<evidence type="ECO:0000313" key="6">
    <source>
        <dbReference type="EMBL" id="KQB52166.1"/>
    </source>
</evidence>
<dbReference type="RefSeq" id="WP_055104336.1">
    <property type="nucleotide sequence ID" value="NZ_LLWH01000208.1"/>
</dbReference>
<dbReference type="Pfam" id="PF21351">
    <property type="entry name" value="TetR_C_41"/>
    <property type="match status" value="1"/>
</dbReference>
<evidence type="ECO:0000313" key="7">
    <source>
        <dbReference type="Proteomes" id="UP000050342"/>
    </source>
</evidence>
<dbReference type="GO" id="GO:0003677">
    <property type="term" value="F:DNA binding"/>
    <property type="evidence" value="ECO:0007669"/>
    <property type="project" value="UniProtKB-UniRule"/>
</dbReference>
<keyword evidence="2 4" id="KW-0238">DNA-binding</keyword>
<dbReference type="PRINTS" id="PR00455">
    <property type="entry name" value="HTHTETR"/>
</dbReference>
<organism evidence="6 7">
    <name type="scientific">Pseudomonas endophytica</name>
    <dbReference type="NCBI Taxonomy" id="1563157"/>
    <lineage>
        <taxon>Bacteria</taxon>
        <taxon>Pseudomonadati</taxon>
        <taxon>Pseudomonadota</taxon>
        <taxon>Gammaproteobacteria</taxon>
        <taxon>Pseudomonadales</taxon>
        <taxon>Pseudomonadaceae</taxon>
        <taxon>Pseudomonas</taxon>
    </lineage>
</organism>
<dbReference type="Proteomes" id="UP000050342">
    <property type="component" value="Unassembled WGS sequence"/>
</dbReference>
<dbReference type="STRING" id="1563157.AQS70_15680"/>
<reference evidence="6 7" key="1">
    <citation type="submission" date="2015-10" db="EMBL/GenBank/DDBJ databases">
        <title>Pseudomonas helleri sp. nov. and Pseudomonas weihenstephanensis sp. nov., isolated from raw cows milk.</title>
        <authorList>
            <person name="Von Neubeck M."/>
            <person name="Huptas C."/>
            <person name="Wenning M."/>
            <person name="Scherer S."/>
        </authorList>
    </citation>
    <scope>NUCLEOTIDE SEQUENCE [LARGE SCALE GENOMIC DNA]</scope>
    <source>
        <strain evidence="6 7">BSTT44</strain>
    </source>
</reference>
<dbReference type="InterPro" id="IPR009057">
    <property type="entry name" value="Homeodomain-like_sf"/>
</dbReference>
<keyword evidence="7" id="KW-1185">Reference proteome</keyword>
<dbReference type="Pfam" id="PF00440">
    <property type="entry name" value="TetR_N"/>
    <property type="match status" value="1"/>
</dbReference>
<evidence type="ECO:0000256" key="3">
    <source>
        <dbReference type="ARBA" id="ARBA00023163"/>
    </source>
</evidence>
<evidence type="ECO:0000259" key="5">
    <source>
        <dbReference type="PROSITE" id="PS50977"/>
    </source>
</evidence>
<dbReference type="Gene3D" id="1.10.357.10">
    <property type="entry name" value="Tetracycline Repressor, domain 2"/>
    <property type="match status" value="1"/>
</dbReference>
<dbReference type="InterPro" id="IPR049484">
    <property type="entry name" value="Rv0078-like_C"/>
</dbReference>
<dbReference type="OrthoDB" id="5293556at2"/>
<dbReference type="AlphaFoldDB" id="A0A0Q0X4Y5"/>
<dbReference type="PROSITE" id="PS50977">
    <property type="entry name" value="HTH_TETR_2"/>
    <property type="match status" value="1"/>
</dbReference>
<feature type="domain" description="HTH tetR-type" evidence="5">
    <location>
        <begin position="10"/>
        <end position="70"/>
    </location>
</feature>
<evidence type="ECO:0000256" key="2">
    <source>
        <dbReference type="ARBA" id="ARBA00023125"/>
    </source>
</evidence>
<dbReference type="EMBL" id="LLWH01000208">
    <property type="protein sequence ID" value="KQB52166.1"/>
    <property type="molecule type" value="Genomic_DNA"/>
</dbReference>
<proteinExistence type="predicted"/>
<keyword evidence="1" id="KW-0805">Transcription regulation</keyword>
<feature type="DNA-binding region" description="H-T-H motif" evidence="4">
    <location>
        <begin position="33"/>
        <end position="52"/>
    </location>
</feature>
<evidence type="ECO:0000256" key="1">
    <source>
        <dbReference type="ARBA" id="ARBA00023015"/>
    </source>
</evidence>
<dbReference type="PANTHER" id="PTHR47506">
    <property type="entry name" value="TRANSCRIPTIONAL REGULATORY PROTEIN"/>
    <property type="match status" value="1"/>
</dbReference>